<reference evidence="1 2" key="1">
    <citation type="submission" date="2014-07" db="EMBL/GenBank/DDBJ databases">
        <title>Genomic and transcriptomic analysis on Apis cerana provide comprehensive insights into honey bee biology.</title>
        <authorList>
            <person name="Diao Q."/>
            <person name="Sun L."/>
            <person name="Zheng H."/>
            <person name="Zheng H."/>
            <person name="Xu S."/>
            <person name="Wang S."/>
            <person name="Zeng Z."/>
            <person name="Hu F."/>
            <person name="Su S."/>
            <person name="Wu J."/>
        </authorList>
    </citation>
    <scope>NUCLEOTIDE SEQUENCE [LARGE SCALE GENOMIC DNA]</scope>
    <source>
        <tissue evidence="1">Pupae without intestine</tissue>
    </source>
</reference>
<dbReference type="AlphaFoldDB" id="A0A2A3EI54"/>
<sequence length="299" mass="34421">MTGNSSSNSVDLLNAMENFDAPYNMRSCNVTKRTPSWTRWNTKFSNKTKSPTHKKLLSLENIRSPIIYCGSWRSRMLDKVKECRDAIKNMMTFDKLTNTYETTHIVGKTPIIPRAATSMSSIPDVITFSGIALKHKEYEDIPILMRDSILNSDKKEKENTVVEQIDQTNNTNNSLKRFVSTDNMLSNSLKSFIVLEKQIKKEFLEEDDIFTTKKKISAEPFLSYVEGNAEFIWPDDTIESSSGNAWNSLEHLNSSDIRFGNPRTNSTFYEDIYVNRNYTSSPIRNHYFQDSGFENNFSI</sequence>
<accession>A0A2A3EI54</accession>
<dbReference type="OrthoDB" id="7584042at2759"/>
<protein>
    <submittedName>
        <fullName evidence="1">Uncharacterized protein</fullName>
    </submittedName>
</protein>
<name>A0A2A3EI54_APICC</name>
<evidence type="ECO:0000313" key="1">
    <source>
        <dbReference type="EMBL" id="PBC31400.1"/>
    </source>
</evidence>
<keyword evidence="2" id="KW-1185">Reference proteome</keyword>
<organism evidence="1 2">
    <name type="scientific">Apis cerana cerana</name>
    <name type="common">Oriental honeybee</name>
    <dbReference type="NCBI Taxonomy" id="94128"/>
    <lineage>
        <taxon>Eukaryota</taxon>
        <taxon>Metazoa</taxon>
        <taxon>Ecdysozoa</taxon>
        <taxon>Arthropoda</taxon>
        <taxon>Hexapoda</taxon>
        <taxon>Insecta</taxon>
        <taxon>Pterygota</taxon>
        <taxon>Neoptera</taxon>
        <taxon>Endopterygota</taxon>
        <taxon>Hymenoptera</taxon>
        <taxon>Apocrita</taxon>
        <taxon>Aculeata</taxon>
        <taxon>Apoidea</taxon>
        <taxon>Anthophila</taxon>
        <taxon>Apidae</taxon>
        <taxon>Apis</taxon>
    </lineage>
</organism>
<dbReference type="Proteomes" id="UP000242457">
    <property type="component" value="Unassembled WGS sequence"/>
</dbReference>
<proteinExistence type="predicted"/>
<gene>
    <name evidence="1" type="ORF">APICC_08278</name>
</gene>
<evidence type="ECO:0000313" key="2">
    <source>
        <dbReference type="Proteomes" id="UP000242457"/>
    </source>
</evidence>
<dbReference type="EMBL" id="KZ288235">
    <property type="protein sequence ID" value="PBC31400.1"/>
    <property type="molecule type" value="Genomic_DNA"/>
</dbReference>